<sequence>MAQISKRYIDQTMMSRINELLFDLLLTLSDKKEVNEVLNELLTSTEKIMIAKRVACFYLLIKKVPIREIEDTLKISTCTVTYFKHYLDRSTVIKDYLSNKLKNEKLKHLFEDIFVDVFYGTLKKGSNWSQDKKIYYQHQRKRQQPMDR</sequence>
<evidence type="ECO:0000313" key="1">
    <source>
        <dbReference type="EMBL" id="KKP63044.1"/>
    </source>
</evidence>
<reference evidence="1 2" key="1">
    <citation type="journal article" date="2015" name="Nature">
        <title>rRNA introns, odd ribosomes, and small enigmatic genomes across a large radiation of phyla.</title>
        <authorList>
            <person name="Brown C.T."/>
            <person name="Hug L.A."/>
            <person name="Thomas B.C."/>
            <person name="Sharon I."/>
            <person name="Castelle C.J."/>
            <person name="Singh A."/>
            <person name="Wilkins M.J."/>
            <person name="Williams K.H."/>
            <person name="Banfield J.F."/>
        </authorList>
    </citation>
    <scope>NUCLEOTIDE SEQUENCE [LARGE SCALE GENOMIC DNA]</scope>
</reference>
<accession>A0A0G0B131</accession>
<dbReference type="Proteomes" id="UP000034004">
    <property type="component" value="Unassembled WGS sequence"/>
</dbReference>
<proteinExistence type="predicted"/>
<dbReference type="Gene3D" id="1.10.1270.10">
    <property type="entry name" value="TrpR-like"/>
    <property type="match status" value="1"/>
</dbReference>
<dbReference type="InterPro" id="IPR000831">
    <property type="entry name" value="Trp_repress"/>
</dbReference>
<dbReference type="Pfam" id="PF01371">
    <property type="entry name" value="Trp_repressor"/>
    <property type="match status" value="1"/>
</dbReference>
<gene>
    <name evidence="1" type="ORF">UR56_C0002G0021</name>
</gene>
<organism evidence="1 2">
    <name type="scientific">Candidatus Roizmanbacteria bacterium GW2011_GWC2_34_23</name>
    <dbReference type="NCBI Taxonomy" id="1618484"/>
    <lineage>
        <taxon>Bacteria</taxon>
        <taxon>Candidatus Roizmaniibacteriota</taxon>
    </lineage>
</organism>
<evidence type="ECO:0008006" key="3">
    <source>
        <dbReference type="Google" id="ProtNLM"/>
    </source>
</evidence>
<dbReference type="GO" id="GO:0043565">
    <property type="term" value="F:sequence-specific DNA binding"/>
    <property type="evidence" value="ECO:0007669"/>
    <property type="project" value="InterPro"/>
</dbReference>
<evidence type="ECO:0000313" key="2">
    <source>
        <dbReference type="Proteomes" id="UP000034004"/>
    </source>
</evidence>
<dbReference type="AlphaFoldDB" id="A0A0G0B131"/>
<dbReference type="STRING" id="1618484.UR56_C0002G0021"/>
<dbReference type="InterPro" id="IPR038116">
    <property type="entry name" value="TrpR-like_sf"/>
</dbReference>
<dbReference type="InterPro" id="IPR010921">
    <property type="entry name" value="Trp_repressor/repl_initiator"/>
</dbReference>
<name>A0A0G0B131_9BACT</name>
<comment type="caution">
    <text evidence="1">The sequence shown here is derived from an EMBL/GenBank/DDBJ whole genome shotgun (WGS) entry which is preliminary data.</text>
</comment>
<dbReference type="GO" id="GO:0003700">
    <property type="term" value="F:DNA-binding transcription factor activity"/>
    <property type="evidence" value="ECO:0007669"/>
    <property type="project" value="InterPro"/>
</dbReference>
<dbReference type="EMBL" id="LBPR01000002">
    <property type="protein sequence ID" value="KKP63044.1"/>
    <property type="molecule type" value="Genomic_DNA"/>
</dbReference>
<protein>
    <recommendedName>
        <fullName evidence="3">TrpR like protein, YerC/YecD</fullName>
    </recommendedName>
</protein>
<dbReference type="SUPFAM" id="SSF48295">
    <property type="entry name" value="TrpR-like"/>
    <property type="match status" value="1"/>
</dbReference>